<protein>
    <submittedName>
        <fullName evidence="2">DNA-binding protein</fullName>
    </submittedName>
</protein>
<name>A0A508WXY6_9HYPH</name>
<evidence type="ECO:0000259" key="1">
    <source>
        <dbReference type="Pfam" id="PF12728"/>
    </source>
</evidence>
<dbReference type="GO" id="GO:0003677">
    <property type="term" value="F:DNA binding"/>
    <property type="evidence" value="ECO:0007669"/>
    <property type="project" value="UniProtKB-KW"/>
</dbReference>
<dbReference type="AlphaFoldDB" id="A0A508WXY6"/>
<dbReference type="Pfam" id="PF12728">
    <property type="entry name" value="HTH_17"/>
    <property type="match status" value="1"/>
</dbReference>
<accession>A0A508WXY6</accession>
<evidence type="ECO:0000313" key="2">
    <source>
        <dbReference type="EMBL" id="VTZ62308.1"/>
    </source>
</evidence>
<reference evidence="2" key="1">
    <citation type="submission" date="2019-06" db="EMBL/GenBank/DDBJ databases">
        <authorList>
            <person name="Le Quere A."/>
            <person name="Colella S."/>
        </authorList>
    </citation>
    <scope>NUCLEOTIDE SEQUENCE</scope>
    <source>
        <strain evidence="2">EmedicaeMD41</strain>
    </source>
</reference>
<dbReference type="EMBL" id="CABFNB010000103">
    <property type="protein sequence ID" value="VTZ62308.1"/>
    <property type="molecule type" value="Genomic_DNA"/>
</dbReference>
<organism evidence="2">
    <name type="scientific">Sinorhizobium medicae</name>
    <dbReference type="NCBI Taxonomy" id="110321"/>
    <lineage>
        <taxon>Bacteria</taxon>
        <taxon>Pseudomonadati</taxon>
        <taxon>Pseudomonadota</taxon>
        <taxon>Alphaproteobacteria</taxon>
        <taxon>Hyphomicrobiales</taxon>
        <taxon>Rhizobiaceae</taxon>
        <taxon>Sinorhizobium/Ensifer group</taxon>
        <taxon>Sinorhizobium</taxon>
    </lineage>
</organism>
<dbReference type="InterPro" id="IPR041657">
    <property type="entry name" value="HTH_17"/>
</dbReference>
<dbReference type="InterPro" id="IPR009061">
    <property type="entry name" value="DNA-bd_dom_put_sf"/>
</dbReference>
<dbReference type="Proteomes" id="UP000507954">
    <property type="component" value="Unassembled WGS sequence"/>
</dbReference>
<keyword evidence="2" id="KW-0238">DNA-binding</keyword>
<dbReference type="RefSeq" id="WP_412766041.1">
    <property type="nucleotide sequence ID" value="NZ_CABFNB010000103.1"/>
</dbReference>
<proteinExistence type="predicted"/>
<dbReference type="SUPFAM" id="SSF46955">
    <property type="entry name" value="Putative DNA-binding domain"/>
    <property type="match status" value="1"/>
</dbReference>
<gene>
    <name evidence="2" type="ORF">EMEDMD4_370172</name>
</gene>
<sequence length="65" mass="7235">MQESPEKLITLKDAAGIIGVHLWALRRAVKRGAIPAYTPFNKRKLVRLSEVVAYIDSCRQGGIND</sequence>
<feature type="domain" description="Helix-turn-helix" evidence="1">
    <location>
        <begin position="9"/>
        <end position="58"/>
    </location>
</feature>